<dbReference type="AlphaFoldDB" id="A0A3P3EK34"/>
<comment type="caution">
    <text evidence="1">The sequence shown here is derived from an EMBL/GenBank/DDBJ whole genome shotgun (WGS) entry which is preliminary data.</text>
</comment>
<proteinExistence type="predicted"/>
<organism evidence="1 2">
    <name type="scientific">Variovorax beijingensis</name>
    <dbReference type="NCBI Taxonomy" id="2496117"/>
    <lineage>
        <taxon>Bacteria</taxon>
        <taxon>Pseudomonadati</taxon>
        <taxon>Pseudomonadota</taxon>
        <taxon>Betaproteobacteria</taxon>
        <taxon>Burkholderiales</taxon>
        <taxon>Comamonadaceae</taxon>
        <taxon>Variovorax</taxon>
    </lineage>
</organism>
<evidence type="ECO:0000313" key="2">
    <source>
        <dbReference type="Proteomes" id="UP000271590"/>
    </source>
</evidence>
<dbReference type="RefSeq" id="WP_124959970.1">
    <property type="nucleotide sequence ID" value="NZ_RQXU01000011.1"/>
</dbReference>
<reference evidence="1 2" key="1">
    <citation type="submission" date="2018-11" db="EMBL/GenBank/DDBJ databases">
        <title>The genome of Variovorax sp T529.</title>
        <authorList>
            <person name="Gao J."/>
        </authorList>
    </citation>
    <scope>NUCLEOTIDE SEQUENCE [LARGE SCALE GENOMIC DNA]</scope>
    <source>
        <strain evidence="1 2">T529</strain>
    </source>
</reference>
<sequence>MVVANGVGVSACAVFIAGTSGASDPQAVLAQRPACGRFRVLAAVQRRAASVFDNPARLAEPAMSHDLFPSRSFEFSDVVHLFVREAAGKYRPAQADEVLLAAR</sequence>
<evidence type="ECO:0000313" key="1">
    <source>
        <dbReference type="EMBL" id="RRH86753.1"/>
    </source>
</evidence>
<name>A0A3P3EK34_9BURK</name>
<protein>
    <submittedName>
        <fullName evidence="1">Uncharacterized protein</fullName>
    </submittedName>
</protein>
<dbReference type="EMBL" id="RQXU01000011">
    <property type="protein sequence ID" value="RRH86753.1"/>
    <property type="molecule type" value="Genomic_DNA"/>
</dbReference>
<gene>
    <name evidence="1" type="ORF">EH244_19255</name>
</gene>
<accession>A0A3P3EK34</accession>
<dbReference type="Proteomes" id="UP000271590">
    <property type="component" value="Unassembled WGS sequence"/>
</dbReference>